<dbReference type="AlphaFoldDB" id="A0A517YU69"/>
<name>A0A517YU69_9BACT</name>
<protein>
    <submittedName>
        <fullName evidence="1">Uncharacterized protein</fullName>
    </submittedName>
</protein>
<gene>
    <name evidence="1" type="ORF">KS4_18370</name>
</gene>
<dbReference type="OrthoDB" id="7065769at2"/>
<sequence>MKHPDAKPDCERCKGKGILDDGETSPVYIDCECTKRHKKGDEMSEIEDKKTYVFYGCSDDTFGEYNITNDDYDNCASNEPIRWRLKDSNGYGYFIDGQYSEKQSGCWSIRVEPIEENRNPNWPMRFANPSEYRATPYSMVLVVDAPCDATLVSLEREGGE</sequence>
<reference evidence="1 2" key="1">
    <citation type="submission" date="2019-02" db="EMBL/GenBank/DDBJ databases">
        <title>Deep-cultivation of Planctomycetes and their phenomic and genomic characterization uncovers novel biology.</title>
        <authorList>
            <person name="Wiegand S."/>
            <person name="Jogler M."/>
            <person name="Boedeker C."/>
            <person name="Pinto D."/>
            <person name="Vollmers J."/>
            <person name="Rivas-Marin E."/>
            <person name="Kohn T."/>
            <person name="Peeters S.H."/>
            <person name="Heuer A."/>
            <person name="Rast P."/>
            <person name="Oberbeckmann S."/>
            <person name="Bunk B."/>
            <person name="Jeske O."/>
            <person name="Meyerdierks A."/>
            <person name="Storesund J.E."/>
            <person name="Kallscheuer N."/>
            <person name="Luecker S."/>
            <person name="Lage O.M."/>
            <person name="Pohl T."/>
            <person name="Merkel B.J."/>
            <person name="Hornburger P."/>
            <person name="Mueller R.-W."/>
            <person name="Bruemmer F."/>
            <person name="Labrenz M."/>
            <person name="Spormann A.M."/>
            <person name="Op den Camp H."/>
            <person name="Overmann J."/>
            <person name="Amann R."/>
            <person name="Jetten M.S.M."/>
            <person name="Mascher T."/>
            <person name="Medema M.H."/>
            <person name="Devos D.P."/>
            <person name="Kaster A.-K."/>
            <person name="Ovreas L."/>
            <person name="Rohde M."/>
            <person name="Galperin M.Y."/>
            <person name="Jogler C."/>
        </authorList>
    </citation>
    <scope>NUCLEOTIDE SEQUENCE [LARGE SCALE GENOMIC DNA]</scope>
    <source>
        <strain evidence="1 2">KS4</strain>
    </source>
</reference>
<evidence type="ECO:0000313" key="1">
    <source>
        <dbReference type="EMBL" id="QDU33780.1"/>
    </source>
</evidence>
<dbReference type="EMBL" id="CP036425">
    <property type="protein sequence ID" value="QDU33780.1"/>
    <property type="molecule type" value="Genomic_DNA"/>
</dbReference>
<organism evidence="1 2">
    <name type="scientific">Poriferisphaera corsica</name>
    <dbReference type="NCBI Taxonomy" id="2528020"/>
    <lineage>
        <taxon>Bacteria</taxon>
        <taxon>Pseudomonadati</taxon>
        <taxon>Planctomycetota</taxon>
        <taxon>Phycisphaerae</taxon>
        <taxon>Phycisphaerales</taxon>
        <taxon>Phycisphaeraceae</taxon>
        <taxon>Poriferisphaera</taxon>
    </lineage>
</organism>
<dbReference type="RefSeq" id="WP_145077084.1">
    <property type="nucleotide sequence ID" value="NZ_CP036425.1"/>
</dbReference>
<dbReference type="KEGG" id="pcor:KS4_18370"/>
<keyword evidence="2" id="KW-1185">Reference proteome</keyword>
<accession>A0A517YU69</accession>
<evidence type="ECO:0000313" key="2">
    <source>
        <dbReference type="Proteomes" id="UP000317369"/>
    </source>
</evidence>
<dbReference type="Proteomes" id="UP000317369">
    <property type="component" value="Chromosome"/>
</dbReference>
<proteinExistence type="predicted"/>